<dbReference type="InterPro" id="IPR029016">
    <property type="entry name" value="GAF-like_dom_sf"/>
</dbReference>
<accession>A0ABD3Q393</accession>
<evidence type="ECO:0000256" key="3">
    <source>
        <dbReference type="ARBA" id="ARBA00022777"/>
    </source>
</evidence>
<dbReference type="InterPro" id="IPR036097">
    <property type="entry name" value="HisK_dim/P_sf"/>
</dbReference>
<comment type="caution">
    <text evidence="8">The sequence shown here is derived from an EMBL/GenBank/DDBJ whole genome shotgun (WGS) entry which is preliminary data.</text>
</comment>
<keyword evidence="9" id="KW-1185">Reference proteome</keyword>
<dbReference type="InterPro" id="IPR036890">
    <property type="entry name" value="HATPase_C_sf"/>
</dbReference>
<feature type="region of interest" description="Disordered" evidence="5">
    <location>
        <begin position="42"/>
        <end position="65"/>
    </location>
</feature>
<dbReference type="SUPFAM" id="SSF52172">
    <property type="entry name" value="CheY-like"/>
    <property type="match status" value="2"/>
</dbReference>
<dbReference type="SMART" id="SM00388">
    <property type="entry name" value="HisKA"/>
    <property type="match status" value="1"/>
</dbReference>
<dbReference type="Pfam" id="PF01590">
    <property type="entry name" value="GAF"/>
    <property type="match status" value="1"/>
</dbReference>
<dbReference type="Pfam" id="PF02518">
    <property type="entry name" value="HATPase_c"/>
    <property type="match status" value="1"/>
</dbReference>
<keyword evidence="2" id="KW-0808">Transferase</keyword>
<dbReference type="SUPFAM" id="SSF55874">
    <property type="entry name" value="ATPase domain of HSP90 chaperone/DNA topoisomerase II/histidine kinase"/>
    <property type="match status" value="1"/>
</dbReference>
<evidence type="ECO:0000256" key="1">
    <source>
        <dbReference type="ARBA" id="ARBA00022553"/>
    </source>
</evidence>
<evidence type="ECO:0000259" key="7">
    <source>
        <dbReference type="PROSITE" id="PS50110"/>
    </source>
</evidence>
<feature type="compositionally biased region" description="Polar residues" evidence="5">
    <location>
        <begin position="598"/>
        <end position="609"/>
    </location>
</feature>
<dbReference type="PROSITE" id="PS50109">
    <property type="entry name" value="HIS_KIN"/>
    <property type="match status" value="1"/>
</dbReference>
<dbReference type="SMART" id="SM00387">
    <property type="entry name" value="HATPase_c"/>
    <property type="match status" value="1"/>
</dbReference>
<feature type="region of interest" description="Disordered" evidence="5">
    <location>
        <begin position="1"/>
        <end position="21"/>
    </location>
</feature>
<dbReference type="Pfam" id="PF00072">
    <property type="entry name" value="Response_reg"/>
    <property type="match status" value="1"/>
</dbReference>
<reference evidence="8 9" key="1">
    <citation type="submission" date="2024-10" db="EMBL/GenBank/DDBJ databases">
        <title>Updated reference genomes for cyclostephanoid diatoms.</title>
        <authorList>
            <person name="Roberts W.R."/>
            <person name="Alverson A.J."/>
        </authorList>
    </citation>
    <scope>NUCLEOTIDE SEQUENCE [LARGE SCALE GENOMIC DNA]</scope>
    <source>
        <strain evidence="8 9">AJA010-31</strain>
    </source>
</reference>
<gene>
    <name evidence="8" type="ORF">ACHAWO_009922</name>
</gene>
<evidence type="ECO:0000256" key="2">
    <source>
        <dbReference type="ARBA" id="ARBA00022679"/>
    </source>
</evidence>
<sequence>MAYEAPEEEGPIALPPPRHRTVMDCNDEISLRWALSMEPPPPSSAAVASAASNSKNNNGSEPLNNKGYIDWHTPHLCPLSSHPQSLNEEVKRLMLLKEYSILDSDHEEKFERITALASRVFDVPICLVSLVDIGRQWFMSNRGLGDVRETSRQVSFCAHAIQSREEDIFVIPETLEDARFVNNGLVTGPPYIRFYAGVPLTAPEGHKLGTLCIIDTKPRPEGLTLKEKQNLRELTAMALDTMVQRKLEMKRIRDEKTRLIACAAHDLMSPLTGIQLNLGLLLEESTKLDGQQQDLIHSSLRCSEIIERICKTAIESFRGEMVTDAARETGINDGGVLSEKGVVTIEDLVKNVDRVVAMYPKKVPLFIDVNENVPAAILSDDLKLFRSILNYLTNACKHTQKGSIHLRIYTRKAASETYSNGGLGGLPGSLMTPLTDVLVVECEDTGPGIELDKLATLFQPLADVESSVAYHNKMHNSGLGLYSVANEISSLGGNYGVFPREDLNSSPGSLDHDPISGTVFWFTVPLVEPASRRVSSMGDTDEGLLEPLNGGIKYALAGAKIHDSLSSMSSMESISRPKRPLNKSNMVFPIAKRRQMGHNNISRHPNSPSSHHKHTQPCPEVPSPPMPSSQKPGERSKCVLVIDDSITIRKALSKGFSRLGFKVDEAENGLQGFNLMKAHPYDLVLCDFLMPIMDGIDVAKKIRAWERMSRPWYHQQIVGLSAHANGKDAEVGLKAGMDRFMSKPIPVKTLKDLTSCKQVVDAGHLLDSRFEESFDAMEASFSKCADSVSGSMRSDSSSSDKATKPSCLFVENKPDDGVHSLQRFVELNGWKSVVVTSGEDALRLLKMRNWGLVIIDNDLPFGSGIDCIARFRDWETHNCIAKQQNIYIMSDRYNPLSVPTGFDGALRRPFDASQVVNALERARHFESSDVNIQE</sequence>
<dbReference type="AlphaFoldDB" id="A0ABD3Q393"/>
<dbReference type="SUPFAM" id="SSF47384">
    <property type="entry name" value="Homodimeric domain of signal transducing histidine kinase"/>
    <property type="match status" value="1"/>
</dbReference>
<dbReference type="GO" id="GO:0016301">
    <property type="term" value="F:kinase activity"/>
    <property type="evidence" value="ECO:0007669"/>
    <property type="project" value="UniProtKB-KW"/>
</dbReference>
<dbReference type="InterPro" id="IPR003661">
    <property type="entry name" value="HisK_dim/P_dom"/>
</dbReference>
<evidence type="ECO:0000256" key="4">
    <source>
        <dbReference type="PROSITE-ProRule" id="PRU00169"/>
    </source>
</evidence>
<dbReference type="Pfam" id="PF00512">
    <property type="entry name" value="HisKA"/>
    <property type="match status" value="1"/>
</dbReference>
<keyword evidence="1 4" id="KW-0597">Phosphoprotein</keyword>
<feature type="region of interest" description="Disordered" evidence="5">
    <location>
        <begin position="598"/>
        <end position="634"/>
    </location>
</feature>
<dbReference type="EMBL" id="JALLPJ020000351">
    <property type="protein sequence ID" value="KAL3794537.1"/>
    <property type="molecule type" value="Genomic_DNA"/>
</dbReference>
<dbReference type="SMART" id="SM00448">
    <property type="entry name" value="REC"/>
    <property type="match status" value="2"/>
</dbReference>
<organism evidence="8 9">
    <name type="scientific">Cyclotella atomus</name>
    <dbReference type="NCBI Taxonomy" id="382360"/>
    <lineage>
        <taxon>Eukaryota</taxon>
        <taxon>Sar</taxon>
        <taxon>Stramenopiles</taxon>
        <taxon>Ochrophyta</taxon>
        <taxon>Bacillariophyta</taxon>
        <taxon>Coscinodiscophyceae</taxon>
        <taxon>Thalassiosirophycidae</taxon>
        <taxon>Stephanodiscales</taxon>
        <taxon>Stephanodiscaceae</taxon>
        <taxon>Cyclotella</taxon>
    </lineage>
</organism>
<feature type="compositionally biased region" description="Low complexity" evidence="5">
    <location>
        <begin position="44"/>
        <end position="58"/>
    </location>
</feature>
<evidence type="ECO:0008006" key="10">
    <source>
        <dbReference type="Google" id="ProtNLM"/>
    </source>
</evidence>
<dbReference type="Proteomes" id="UP001530400">
    <property type="component" value="Unassembled WGS sequence"/>
</dbReference>
<dbReference type="CDD" id="cd17546">
    <property type="entry name" value="REC_hyHK_CKI1_RcsC-like"/>
    <property type="match status" value="1"/>
</dbReference>
<keyword evidence="3" id="KW-0418">Kinase</keyword>
<dbReference type="PROSITE" id="PS50110">
    <property type="entry name" value="RESPONSE_REGULATORY"/>
    <property type="match status" value="2"/>
</dbReference>
<protein>
    <recommendedName>
        <fullName evidence="10">LOV domain-containing protein</fullName>
    </recommendedName>
</protein>
<feature type="domain" description="Response regulatory" evidence="7">
    <location>
        <begin position="807"/>
        <end position="923"/>
    </location>
</feature>
<dbReference type="PANTHER" id="PTHR43719">
    <property type="entry name" value="TWO-COMPONENT HISTIDINE KINASE"/>
    <property type="match status" value="1"/>
</dbReference>
<feature type="compositionally biased region" description="Acidic residues" evidence="5">
    <location>
        <begin position="1"/>
        <end position="10"/>
    </location>
</feature>
<dbReference type="Gene3D" id="3.30.450.40">
    <property type="match status" value="1"/>
</dbReference>
<dbReference type="Gene3D" id="3.30.565.10">
    <property type="entry name" value="Histidine kinase-like ATPase, C-terminal domain"/>
    <property type="match status" value="1"/>
</dbReference>
<dbReference type="Gene3D" id="1.10.287.130">
    <property type="match status" value="1"/>
</dbReference>
<dbReference type="InterPro" id="IPR003018">
    <property type="entry name" value="GAF"/>
</dbReference>
<feature type="domain" description="Histidine kinase" evidence="6">
    <location>
        <begin position="262"/>
        <end position="528"/>
    </location>
</feature>
<dbReference type="SMART" id="SM00065">
    <property type="entry name" value="GAF"/>
    <property type="match status" value="1"/>
</dbReference>
<proteinExistence type="predicted"/>
<dbReference type="SUPFAM" id="SSF55781">
    <property type="entry name" value="GAF domain-like"/>
    <property type="match status" value="1"/>
</dbReference>
<dbReference type="InterPro" id="IPR003594">
    <property type="entry name" value="HATPase_dom"/>
</dbReference>
<evidence type="ECO:0000259" key="6">
    <source>
        <dbReference type="PROSITE" id="PS50109"/>
    </source>
</evidence>
<dbReference type="InterPro" id="IPR001789">
    <property type="entry name" value="Sig_transdc_resp-reg_receiver"/>
</dbReference>
<feature type="modified residue" description="4-aspartylphosphate" evidence="4">
    <location>
        <position position="856"/>
    </location>
</feature>
<dbReference type="InterPro" id="IPR011006">
    <property type="entry name" value="CheY-like_superfamily"/>
</dbReference>
<dbReference type="InterPro" id="IPR050956">
    <property type="entry name" value="2C_system_His_kinase"/>
</dbReference>
<feature type="modified residue" description="4-aspartylphosphate" evidence="4">
    <location>
        <position position="687"/>
    </location>
</feature>
<evidence type="ECO:0000256" key="5">
    <source>
        <dbReference type="SAM" id="MobiDB-lite"/>
    </source>
</evidence>
<name>A0ABD3Q393_9STRA</name>
<dbReference type="PANTHER" id="PTHR43719:SF28">
    <property type="entry name" value="PEROXIDE STRESS-ACTIVATED HISTIDINE KINASE MAK1-RELATED"/>
    <property type="match status" value="1"/>
</dbReference>
<evidence type="ECO:0000313" key="9">
    <source>
        <dbReference type="Proteomes" id="UP001530400"/>
    </source>
</evidence>
<feature type="domain" description="Response regulatory" evidence="7">
    <location>
        <begin position="638"/>
        <end position="758"/>
    </location>
</feature>
<dbReference type="Gene3D" id="3.40.50.2300">
    <property type="match status" value="2"/>
</dbReference>
<dbReference type="CDD" id="cd00082">
    <property type="entry name" value="HisKA"/>
    <property type="match status" value="1"/>
</dbReference>
<evidence type="ECO:0000313" key="8">
    <source>
        <dbReference type="EMBL" id="KAL3794537.1"/>
    </source>
</evidence>
<dbReference type="InterPro" id="IPR005467">
    <property type="entry name" value="His_kinase_dom"/>
</dbReference>